<accession>A0AAW3AH03</accession>
<dbReference type="AlphaFoldDB" id="A0AAW3AH03"/>
<name>A0AAW3AH03_9TRYP</name>
<evidence type="ECO:0000313" key="1">
    <source>
        <dbReference type="EMBL" id="KAL0504237.1"/>
    </source>
</evidence>
<dbReference type="Proteomes" id="UP001500131">
    <property type="component" value="Unassembled WGS sequence"/>
</dbReference>
<keyword evidence="2" id="KW-1185">Reference proteome</keyword>
<sequence length="114" mass="11873">MPVAMSWAALRLGDPRQCTRLCHPCARHGVGVARARLTRPSLPAGGEPAPPRGMRRVGAGMTVAAAGRPAERWAELGAEAVLGCRGRRTAATRVSGCFAPRGGSVMGRRGVAFN</sequence>
<reference evidence="1 2" key="1">
    <citation type="submission" date="2024-02" db="EMBL/GenBank/DDBJ databases">
        <title>FIRST GENOME SEQUENCES OF Leishmania (Viannia) shawi, Leishmania (Viannia) lindenbergi AND Leishmania (Viannia) utingensis.</title>
        <authorList>
            <person name="Resadore F."/>
            <person name="Custodio M.G.F."/>
            <person name="Boite M.C."/>
            <person name="Cupolillo E."/>
            <person name="Ferreira G.E.M."/>
        </authorList>
    </citation>
    <scope>NUCLEOTIDE SEQUENCE [LARGE SCALE GENOMIC DNA]</scope>
    <source>
        <strain evidence="1 2">MHOM/BR/1966/M15733</strain>
    </source>
</reference>
<comment type="caution">
    <text evidence="1">The sequence shown here is derived from an EMBL/GenBank/DDBJ whole genome shotgun (WGS) entry which is preliminary data.</text>
</comment>
<dbReference type="EMBL" id="JBAMZK010000025">
    <property type="protein sequence ID" value="KAL0504237.1"/>
    <property type="molecule type" value="Genomic_DNA"/>
</dbReference>
<gene>
    <name evidence="1" type="ORF">Q4I31_004121</name>
</gene>
<organism evidence="1 2">
    <name type="scientific">Leishmania lindenbergi</name>
    <dbReference type="NCBI Taxonomy" id="651832"/>
    <lineage>
        <taxon>Eukaryota</taxon>
        <taxon>Discoba</taxon>
        <taxon>Euglenozoa</taxon>
        <taxon>Kinetoplastea</taxon>
        <taxon>Metakinetoplastina</taxon>
        <taxon>Trypanosomatida</taxon>
        <taxon>Trypanosomatidae</taxon>
        <taxon>Leishmaniinae</taxon>
        <taxon>Leishmania</taxon>
    </lineage>
</organism>
<evidence type="ECO:0000313" key="2">
    <source>
        <dbReference type="Proteomes" id="UP001500131"/>
    </source>
</evidence>
<protein>
    <submittedName>
        <fullName evidence="1">Uncharacterized protein</fullName>
    </submittedName>
</protein>
<proteinExistence type="predicted"/>